<organism evidence="1 2">
    <name type="scientific">Mucilaginibacter lutimaris</name>
    <dbReference type="NCBI Taxonomy" id="931629"/>
    <lineage>
        <taxon>Bacteria</taxon>
        <taxon>Pseudomonadati</taxon>
        <taxon>Bacteroidota</taxon>
        <taxon>Sphingobacteriia</taxon>
        <taxon>Sphingobacteriales</taxon>
        <taxon>Sphingobacteriaceae</taxon>
        <taxon>Mucilaginibacter</taxon>
    </lineage>
</organism>
<dbReference type="RefSeq" id="WP_377137996.1">
    <property type="nucleotide sequence ID" value="NZ_JBHTIA010000003.1"/>
</dbReference>
<dbReference type="Proteomes" id="UP001597073">
    <property type="component" value="Unassembled WGS sequence"/>
</dbReference>
<keyword evidence="2" id="KW-1185">Reference proteome</keyword>
<accession>A0ABW2ZBY6</accession>
<sequence>MKKVIFLFILFAACKSPEKKVVTVEKDTLQKTKAADTNFIVREAKRDFYHAVYIEKDRNAAQYKWLLGFKYDHYDSINYKETYKIMKIKHPKPLRKYDLAGLPKQWVPLNLYKGKYYLYAPSDGGNTRIKAITDSTIIYYDMDGPTVQALLNFKKLKANKYFLKSPPFYQFVRSSNVTIYVIDPQNMITVWEDASLPLAYRYTMYVAKEHATNFDMVVNYCKTDKMPEYDFEKIDYKKLIKGL</sequence>
<dbReference type="EMBL" id="JBHTIA010000003">
    <property type="protein sequence ID" value="MFD0763683.1"/>
    <property type="molecule type" value="Genomic_DNA"/>
</dbReference>
<comment type="caution">
    <text evidence="1">The sequence shown here is derived from an EMBL/GenBank/DDBJ whole genome shotgun (WGS) entry which is preliminary data.</text>
</comment>
<proteinExistence type="predicted"/>
<evidence type="ECO:0008006" key="3">
    <source>
        <dbReference type="Google" id="ProtNLM"/>
    </source>
</evidence>
<evidence type="ECO:0000313" key="1">
    <source>
        <dbReference type="EMBL" id="MFD0763683.1"/>
    </source>
</evidence>
<reference evidence="2" key="1">
    <citation type="journal article" date="2019" name="Int. J. Syst. Evol. Microbiol.">
        <title>The Global Catalogue of Microorganisms (GCM) 10K type strain sequencing project: providing services to taxonomists for standard genome sequencing and annotation.</title>
        <authorList>
            <consortium name="The Broad Institute Genomics Platform"/>
            <consortium name="The Broad Institute Genome Sequencing Center for Infectious Disease"/>
            <person name="Wu L."/>
            <person name="Ma J."/>
        </authorList>
    </citation>
    <scope>NUCLEOTIDE SEQUENCE [LARGE SCALE GENOMIC DNA]</scope>
    <source>
        <strain evidence="2">CCUG 60742</strain>
    </source>
</reference>
<name>A0ABW2ZBY6_9SPHI</name>
<protein>
    <recommendedName>
        <fullName evidence="3">Lipoprotein</fullName>
    </recommendedName>
</protein>
<gene>
    <name evidence="1" type="ORF">ACFQZI_02375</name>
</gene>
<evidence type="ECO:0000313" key="2">
    <source>
        <dbReference type="Proteomes" id="UP001597073"/>
    </source>
</evidence>